<proteinExistence type="predicted"/>
<comment type="caution">
    <text evidence="2">The sequence shown here is derived from an EMBL/GenBank/DDBJ whole genome shotgun (WGS) entry which is preliminary data.</text>
</comment>
<keyword evidence="3" id="KW-1185">Reference proteome</keyword>
<protein>
    <submittedName>
        <fullName evidence="2">Nuclear transport factor 2 family protein</fullName>
    </submittedName>
</protein>
<dbReference type="Pfam" id="PF12680">
    <property type="entry name" value="SnoaL_2"/>
    <property type="match status" value="1"/>
</dbReference>
<dbReference type="OrthoDB" id="333383at2"/>
<dbReference type="InterPro" id="IPR037401">
    <property type="entry name" value="SnoaL-like"/>
</dbReference>
<dbReference type="RefSeq" id="WP_110308662.1">
    <property type="nucleotide sequence ID" value="NZ_QJHK01000033.1"/>
</dbReference>
<sequence length="125" mass="14666">MDTRKLIGDTFAEHFVEEWIAGWNEHDLEKILSHYTEDFSVDTPLAMKRLPETKGFIKGKDKIRAYWGKALENNPNLHFRLINICCGINCLAIYYESVSIQKQVVENLFFNNEMKVEKAIMMYSK</sequence>
<evidence type="ECO:0000313" key="2">
    <source>
        <dbReference type="EMBL" id="PXY38770.1"/>
    </source>
</evidence>
<dbReference type="EMBL" id="QJHK01000033">
    <property type="protein sequence ID" value="PXY38770.1"/>
    <property type="molecule type" value="Genomic_DNA"/>
</dbReference>
<dbReference type="SUPFAM" id="SSF54427">
    <property type="entry name" value="NTF2-like"/>
    <property type="match status" value="1"/>
</dbReference>
<feature type="domain" description="SnoaL-like" evidence="1">
    <location>
        <begin position="16"/>
        <end position="86"/>
    </location>
</feature>
<dbReference type="Proteomes" id="UP000247903">
    <property type="component" value="Unassembled WGS sequence"/>
</dbReference>
<evidence type="ECO:0000313" key="3">
    <source>
        <dbReference type="Proteomes" id="UP000247903"/>
    </source>
</evidence>
<evidence type="ECO:0000259" key="1">
    <source>
        <dbReference type="Pfam" id="PF12680"/>
    </source>
</evidence>
<dbReference type="Gene3D" id="3.10.450.50">
    <property type="match status" value="1"/>
</dbReference>
<dbReference type="AlphaFoldDB" id="A0A2V4BM34"/>
<gene>
    <name evidence="2" type="ORF">DMB65_21385</name>
</gene>
<reference evidence="2 3" key="1">
    <citation type="submission" date="2018-05" db="EMBL/GenBank/DDBJ databases">
        <title>Flavobacterium sp. strain IMCC34759, incomplete genome.</title>
        <authorList>
            <person name="Joung Y."/>
            <person name="Cho J."/>
        </authorList>
    </citation>
    <scope>NUCLEOTIDE SEQUENCE [LARGE SCALE GENOMIC DNA]</scope>
    <source>
        <strain evidence="2 3">IMCC34759</strain>
    </source>
</reference>
<accession>A0A2V4BM34</accession>
<dbReference type="InterPro" id="IPR032710">
    <property type="entry name" value="NTF2-like_dom_sf"/>
</dbReference>
<organism evidence="2 3">
    <name type="scientific">Flavobacterium cheongpyeongense</name>
    <dbReference type="NCBI Taxonomy" id="2212651"/>
    <lineage>
        <taxon>Bacteria</taxon>
        <taxon>Pseudomonadati</taxon>
        <taxon>Bacteroidota</taxon>
        <taxon>Flavobacteriia</taxon>
        <taxon>Flavobacteriales</taxon>
        <taxon>Flavobacteriaceae</taxon>
        <taxon>Flavobacterium</taxon>
    </lineage>
</organism>
<name>A0A2V4BM34_9FLAO</name>